<evidence type="ECO:0000256" key="7">
    <source>
        <dbReference type="PROSITE-ProRule" id="PRU00023"/>
    </source>
</evidence>
<reference evidence="10" key="1">
    <citation type="submission" date="2021-01" db="UniProtKB">
        <authorList>
            <consortium name="EnsemblMetazoa"/>
        </authorList>
    </citation>
    <scope>IDENTIFICATION</scope>
</reference>
<dbReference type="PROSITE" id="PS50088">
    <property type="entry name" value="ANK_REPEAT"/>
    <property type="match status" value="5"/>
</dbReference>
<dbReference type="PROSITE" id="PS50297">
    <property type="entry name" value="ANK_REP_REGION"/>
    <property type="match status" value="4"/>
</dbReference>
<dbReference type="InterPro" id="IPR036770">
    <property type="entry name" value="Ankyrin_rpt-contain_sf"/>
</dbReference>
<dbReference type="AlphaFoldDB" id="A0A7M5WT50"/>
<evidence type="ECO:0000256" key="8">
    <source>
        <dbReference type="RuleBase" id="RU079119"/>
    </source>
</evidence>
<feature type="transmembrane region" description="Helical" evidence="8">
    <location>
        <begin position="409"/>
        <end position="432"/>
    </location>
</feature>
<dbReference type="GO" id="GO:0000139">
    <property type="term" value="C:Golgi membrane"/>
    <property type="evidence" value="ECO:0007669"/>
    <property type="project" value="TreeGrafter"/>
</dbReference>
<dbReference type="OrthoDB" id="163438at2759"/>
<feature type="domain" description="Palmitoyltransferase DHHC" evidence="9">
    <location>
        <begin position="363"/>
        <end position="476"/>
    </location>
</feature>
<dbReference type="RefSeq" id="XP_066913130.1">
    <property type="nucleotide sequence ID" value="XM_067057029.1"/>
</dbReference>
<accession>A0A7M5WT50</accession>
<dbReference type="PANTHER" id="PTHR24161">
    <property type="entry name" value="ANK_REP_REGION DOMAIN-CONTAINING PROTEIN-RELATED"/>
    <property type="match status" value="1"/>
</dbReference>
<evidence type="ECO:0000313" key="10">
    <source>
        <dbReference type="EnsemblMetazoa" id="CLYHEMP012749.1"/>
    </source>
</evidence>
<name>A0A7M5WT50_9CNID</name>
<evidence type="ECO:0000256" key="1">
    <source>
        <dbReference type="ARBA" id="ARBA00004141"/>
    </source>
</evidence>
<feature type="repeat" description="ANK" evidence="7">
    <location>
        <begin position="167"/>
        <end position="199"/>
    </location>
</feature>
<dbReference type="GO" id="GO:0019706">
    <property type="term" value="F:protein-cysteine S-palmitoyltransferase activity"/>
    <property type="evidence" value="ECO:0007669"/>
    <property type="project" value="UniProtKB-EC"/>
</dbReference>
<protein>
    <recommendedName>
        <fullName evidence="8">Palmitoyltransferase</fullName>
        <ecNumber evidence="8">2.3.1.225</ecNumber>
    </recommendedName>
</protein>
<organism evidence="10 11">
    <name type="scientific">Clytia hemisphaerica</name>
    <dbReference type="NCBI Taxonomy" id="252671"/>
    <lineage>
        <taxon>Eukaryota</taxon>
        <taxon>Metazoa</taxon>
        <taxon>Cnidaria</taxon>
        <taxon>Hydrozoa</taxon>
        <taxon>Hydroidolina</taxon>
        <taxon>Leptothecata</taxon>
        <taxon>Obeliida</taxon>
        <taxon>Clytiidae</taxon>
        <taxon>Clytia</taxon>
    </lineage>
</organism>
<keyword evidence="8" id="KW-0808">Transferase</keyword>
<comment type="similarity">
    <text evidence="8">Belongs to the DHHC palmitoyltransferase family.</text>
</comment>
<feature type="repeat" description="ANK" evidence="7">
    <location>
        <begin position="200"/>
        <end position="232"/>
    </location>
</feature>
<keyword evidence="2 8" id="KW-0812">Transmembrane</keyword>
<dbReference type="EC" id="2.3.1.225" evidence="8"/>
<feature type="transmembrane region" description="Helical" evidence="8">
    <location>
        <begin position="438"/>
        <end position="459"/>
    </location>
</feature>
<dbReference type="InterPro" id="IPR001594">
    <property type="entry name" value="Palmitoyltrfase_DHHC"/>
</dbReference>
<dbReference type="Gene3D" id="1.25.40.20">
    <property type="entry name" value="Ankyrin repeat-containing domain"/>
    <property type="match status" value="1"/>
</dbReference>
<sequence length="527" mass="59897">MAEEDHELSATTSNSAINVAPGGTTAPALKIQAVDIFRASQLGDIERCQQIIHEVGPQILLEYDERGHTAVHWACLAGHNDILRFYIQCNAPLDKPSNNELAPKPIHWACVNGHILTVDLLLQHGVSINTTDSRGCTPLILATQYGQSMLVGYLIGKGARKDFTDADGDNALHWAAFKGHLEIAQMLIHVGFNSKSKDDVGQTPMHLACLSGNLDTVKLLHKQKPDLHLKDSNGKTPLDLAKGRKYDDIVAFLESNLKIDTYCSFYKKASNFLGNRKHVTLHMIIMFLFGYPLYLYHLQFLREFPIPNLLFVFFNFPMWYFFYKASKSDPGFLQRNSDAYDMTLKQVSLHKEWEKESENNPLSRLCHTCKLVRPQRAKHCSVTARCVDKMDHHCAFINNSIGPKNRVAFLIYLTCLVVCSIISVYFIKLIVYEFGFTIVRFLFVTLCGVFVPLLSFMLASQLYCISVNLTTNEKLNMHRYEYLKDSRGNFHNPYDRGFVNNWMEFLHFVPPLKLGIDVGKEGELYSV</sequence>
<evidence type="ECO:0000256" key="6">
    <source>
        <dbReference type="ARBA" id="ARBA00023136"/>
    </source>
</evidence>
<dbReference type="InterPro" id="IPR002110">
    <property type="entry name" value="Ankyrin_rpt"/>
</dbReference>
<evidence type="ECO:0000256" key="5">
    <source>
        <dbReference type="ARBA" id="ARBA00023043"/>
    </source>
</evidence>
<evidence type="ECO:0000256" key="2">
    <source>
        <dbReference type="ARBA" id="ARBA00022692"/>
    </source>
</evidence>
<dbReference type="Pfam" id="PF13606">
    <property type="entry name" value="Ank_3"/>
    <property type="match status" value="1"/>
</dbReference>
<dbReference type="Pfam" id="PF13857">
    <property type="entry name" value="Ank_5"/>
    <property type="match status" value="1"/>
</dbReference>
<comment type="catalytic activity">
    <reaction evidence="8">
        <text>L-cysteinyl-[protein] + hexadecanoyl-CoA = S-hexadecanoyl-L-cysteinyl-[protein] + CoA</text>
        <dbReference type="Rhea" id="RHEA:36683"/>
        <dbReference type="Rhea" id="RHEA-COMP:10131"/>
        <dbReference type="Rhea" id="RHEA-COMP:11032"/>
        <dbReference type="ChEBI" id="CHEBI:29950"/>
        <dbReference type="ChEBI" id="CHEBI:57287"/>
        <dbReference type="ChEBI" id="CHEBI:57379"/>
        <dbReference type="ChEBI" id="CHEBI:74151"/>
        <dbReference type="EC" id="2.3.1.225"/>
    </reaction>
</comment>
<keyword evidence="11" id="KW-1185">Reference proteome</keyword>
<dbReference type="SUPFAM" id="SSF48403">
    <property type="entry name" value="Ankyrin repeat"/>
    <property type="match status" value="1"/>
</dbReference>
<feature type="transmembrane region" description="Helical" evidence="8">
    <location>
        <begin position="304"/>
        <end position="323"/>
    </location>
</feature>
<keyword evidence="8" id="KW-0012">Acyltransferase</keyword>
<feature type="repeat" description="ANK" evidence="7">
    <location>
        <begin position="66"/>
        <end position="98"/>
    </location>
</feature>
<dbReference type="SMART" id="SM00248">
    <property type="entry name" value="ANK"/>
    <property type="match status" value="6"/>
</dbReference>
<evidence type="ECO:0000313" key="11">
    <source>
        <dbReference type="Proteomes" id="UP000594262"/>
    </source>
</evidence>
<dbReference type="PROSITE" id="PS50216">
    <property type="entry name" value="DHHC"/>
    <property type="match status" value="1"/>
</dbReference>
<evidence type="ECO:0000256" key="4">
    <source>
        <dbReference type="ARBA" id="ARBA00022989"/>
    </source>
</evidence>
<comment type="domain">
    <text evidence="8">The DHHC domain is required for palmitoyltransferase activity.</text>
</comment>
<keyword evidence="3" id="KW-0677">Repeat</keyword>
<keyword evidence="6 8" id="KW-0472">Membrane</keyword>
<dbReference type="GeneID" id="136800386"/>
<feature type="repeat" description="ANK" evidence="7">
    <location>
        <begin position="134"/>
        <end position="166"/>
    </location>
</feature>
<keyword evidence="5 7" id="KW-0040">ANK repeat</keyword>
<dbReference type="Pfam" id="PF12796">
    <property type="entry name" value="Ank_2"/>
    <property type="match status" value="1"/>
</dbReference>
<keyword evidence="4 8" id="KW-1133">Transmembrane helix</keyword>
<evidence type="ECO:0000256" key="3">
    <source>
        <dbReference type="ARBA" id="ARBA00022737"/>
    </source>
</evidence>
<dbReference type="Proteomes" id="UP000594262">
    <property type="component" value="Unplaced"/>
</dbReference>
<comment type="subcellular location">
    <subcellularLocation>
        <location evidence="1">Membrane</location>
        <topology evidence="1">Multi-pass membrane protein</topology>
    </subcellularLocation>
</comment>
<dbReference type="PANTHER" id="PTHR24161:SF17">
    <property type="entry name" value="PALMITOYLTRANSFERASE"/>
    <property type="match status" value="1"/>
</dbReference>
<dbReference type="Pfam" id="PF01529">
    <property type="entry name" value="DHHC"/>
    <property type="match status" value="1"/>
</dbReference>
<feature type="repeat" description="ANK" evidence="7">
    <location>
        <begin position="101"/>
        <end position="133"/>
    </location>
</feature>
<proteinExistence type="inferred from homology"/>
<evidence type="ECO:0000259" key="9">
    <source>
        <dbReference type="Pfam" id="PF01529"/>
    </source>
</evidence>
<dbReference type="EnsemblMetazoa" id="CLYHEMT012749.1">
    <property type="protein sequence ID" value="CLYHEMP012749.1"/>
    <property type="gene ID" value="CLYHEMG012749"/>
</dbReference>
<feature type="transmembrane region" description="Helical" evidence="8">
    <location>
        <begin position="279"/>
        <end position="298"/>
    </location>
</feature>